<protein>
    <submittedName>
        <fullName evidence="1">Uncharacterized protein</fullName>
    </submittedName>
</protein>
<name>X1DDZ3_9ZZZZ</name>
<evidence type="ECO:0000313" key="1">
    <source>
        <dbReference type="EMBL" id="GAH18991.1"/>
    </source>
</evidence>
<organism evidence="1">
    <name type="scientific">marine sediment metagenome</name>
    <dbReference type="NCBI Taxonomy" id="412755"/>
    <lineage>
        <taxon>unclassified sequences</taxon>
        <taxon>metagenomes</taxon>
        <taxon>ecological metagenomes</taxon>
    </lineage>
</organism>
<dbReference type="AlphaFoldDB" id="X1DDZ3"/>
<accession>X1DDZ3</accession>
<gene>
    <name evidence="1" type="ORF">S03H2_08615</name>
</gene>
<sequence>MDRRMPRVAPAIPRKILFFKEIREIGSLRTVVQLSQLIILTAFQLGIIEYGRRDV</sequence>
<dbReference type="EMBL" id="BARU01004216">
    <property type="protein sequence ID" value="GAH18991.1"/>
    <property type="molecule type" value="Genomic_DNA"/>
</dbReference>
<comment type="caution">
    <text evidence="1">The sequence shown here is derived from an EMBL/GenBank/DDBJ whole genome shotgun (WGS) entry which is preliminary data.</text>
</comment>
<reference evidence="1" key="1">
    <citation type="journal article" date="2014" name="Front. Microbiol.">
        <title>High frequency of phylogenetically diverse reductive dehalogenase-homologous genes in deep subseafloor sedimentary metagenomes.</title>
        <authorList>
            <person name="Kawai M."/>
            <person name="Futagami T."/>
            <person name="Toyoda A."/>
            <person name="Takaki Y."/>
            <person name="Nishi S."/>
            <person name="Hori S."/>
            <person name="Arai W."/>
            <person name="Tsubouchi T."/>
            <person name="Morono Y."/>
            <person name="Uchiyama I."/>
            <person name="Ito T."/>
            <person name="Fujiyama A."/>
            <person name="Inagaki F."/>
            <person name="Takami H."/>
        </authorList>
    </citation>
    <scope>NUCLEOTIDE SEQUENCE</scope>
    <source>
        <strain evidence="1">Expedition CK06-06</strain>
    </source>
</reference>
<proteinExistence type="predicted"/>